<proteinExistence type="predicted"/>
<sequence length="122" mass="13586">MPTYLHIQRLRESSLRFRATTPQSRATATSRKGRSPLVSTHCGKRLGKILSDRIRAELPMLIGDMEGKINDGRGTLVRLGPDRDGWDQQRLFLLQISPAFQTIFKAAPDGVDGHNCFGESHG</sequence>
<feature type="region of interest" description="Disordered" evidence="1">
    <location>
        <begin position="17"/>
        <end position="38"/>
    </location>
</feature>
<feature type="compositionally biased region" description="Polar residues" evidence="1">
    <location>
        <begin position="20"/>
        <end position="30"/>
    </location>
</feature>
<dbReference type="GeneID" id="59338259"/>
<protein>
    <submittedName>
        <fullName evidence="2">Uncharacterized protein</fullName>
    </submittedName>
</protein>
<dbReference type="AlphaFoldDB" id="A0A8H6FET3"/>
<evidence type="ECO:0000256" key="1">
    <source>
        <dbReference type="SAM" id="MobiDB-lite"/>
    </source>
</evidence>
<dbReference type="EMBL" id="JACCJB010000007">
    <property type="protein sequence ID" value="KAF6225862.1"/>
    <property type="molecule type" value="Genomic_DNA"/>
</dbReference>
<name>A0A8H6FET3_9LECA</name>
<gene>
    <name evidence="2" type="ORF">HO133_009864</name>
</gene>
<comment type="caution">
    <text evidence="2">The sequence shown here is derived from an EMBL/GenBank/DDBJ whole genome shotgun (WGS) entry which is preliminary data.</text>
</comment>
<reference evidence="2 3" key="1">
    <citation type="journal article" date="2020" name="Genomics">
        <title>Complete, high-quality genomes from long-read metagenomic sequencing of two wolf lichen thalli reveals enigmatic genome architecture.</title>
        <authorList>
            <person name="McKenzie S.K."/>
            <person name="Walston R.F."/>
            <person name="Allen J.L."/>
        </authorList>
    </citation>
    <scope>NUCLEOTIDE SEQUENCE [LARGE SCALE GENOMIC DNA]</scope>
    <source>
        <strain evidence="2">WasteWater1</strain>
    </source>
</reference>
<accession>A0A8H6FET3</accession>
<evidence type="ECO:0000313" key="2">
    <source>
        <dbReference type="EMBL" id="KAF6225862.1"/>
    </source>
</evidence>
<evidence type="ECO:0000313" key="3">
    <source>
        <dbReference type="Proteomes" id="UP000593566"/>
    </source>
</evidence>
<organism evidence="2 3">
    <name type="scientific">Letharia lupina</name>
    <dbReference type="NCBI Taxonomy" id="560253"/>
    <lineage>
        <taxon>Eukaryota</taxon>
        <taxon>Fungi</taxon>
        <taxon>Dikarya</taxon>
        <taxon>Ascomycota</taxon>
        <taxon>Pezizomycotina</taxon>
        <taxon>Lecanoromycetes</taxon>
        <taxon>OSLEUM clade</taxon>
        <taxon>Lecanoromycetidae</taxon>
        <taxon>Lecanorales</taxon>
        <taxon>Lecanorineae</taxon>
        <taxon>Parmeliaceae</taxon>
        <taxon>Letharia</taxon>
    </lineage>
</organism>
<keyword evidence="3" id="KW-1185">Reference proteome</keyword>
<dbReference type="RefSeq" id="XP_037154571.1">
    <property type="nucleotide sequence ID" value="XM_037300723.1"/>
</dbReference>
<dbReference type="Proteomes" id="UP000593566">
    <property type="component" value="Unassembled WGS sequence"/>
</dbReference>